<dbReference type="GO" id="GO:0003677">
    <property type="term" value="F:DNA binding"/>
    <property type="evidence" value="ECO:0007669"/>
    <property type="project" value="UniProtKB-KW"/>
</dbReference>
<protein>
    <submittedName>
        <fullName evidence="2">DNA-binding transcriptional regulator, PadR family</fullName>
    </submittedName>
</protein>
<sequence length="159" mass="17259">MHRGGRRSGRLFDHGELRYVVLALIAEQPRHGYEIIKEIEDRVAGTYTPSPGVIYPTLTLLEELGHATVTEDGGKKRYAITEEGTAFLEGNRPATDAAMARMDAFAAEAGRGPDPQVVRAMENLKLAMRLRMGRGPLSEEQARTVAAALDAAALAVEQS</sequence>
<evidence type="ECO:0000313" key="3">
    <source>
        <dbReference type="Proteomes" id="UP000198615"/>
    </source>
</evidence>
<dbReference type="PANTHER" id="PTHR43252">
    <property type="entry name" value="TRANSCRIPTIONAL REGULATOR YQJI"/>
    <property type="match status" value="1"/>
</dbReference>
<dbReference type="InterPro" id="IPR005149">
    <property type="entry name" value="Tscrpt_reg_PadR_N"/>
</dbReference>
<feature type="domain" description="Transcription regulator PadR N-terminal" evidence="1">
    <location>
        <begin position="21"/>
        <end position="89"/>
    </location>
</feature>
<organism evidence="2 3">
    <name type="scientific">Thalassobaculum litoreum DSM 18839</name>
    <dbReference type="NCBI Taxonomy" id="1123362"/>
    <lineage>
        <taxon>Bacteria</taxon>
        <taxon>Pseudomonadati</taxon>
        <taxon>Pseudomonadota</taxon>
        <taxon>Alphaproteobacteria</taxon>
        <taxon>Rhodospirillales</taxon>
        <taxon>Thalassobaculaceae</taxon>
        <taxon>Thalassobaculum</taxon>
    </lineage>
</organism>
<dbReference type="InterPro" id="IPR036390">
    <property type="entry name" value="WH_DNA-bd_sf"/>
</dbReference>
<dbReference type="Proteomes" id="UP000198615">
    <property type="component" value="Unassembled WGS sequence"/>
</dbReference>
<dbReference type="EMBL" id="FNBW01000017">
    <property type="protein sequence ID" value="SDG44411.1"/>
    <property type="molecule type" value="Genomic_DNA"/>
</dbReference>
<gene>
    <name evidence="2" type="ORF">SAMN05660686_04448</name>
</gene>
<name>A0A8G2BMX1_9PROT</name>
<evidence type="ECO:0000313" key="2">
    <source>
        <dbReference type="EMBL" id="SDG44411.1"/>
    </source>
</evidence>
<keyword evidence="2" id="KW-0238">DNA-binding</keyword>
<accession>A0A8G2BMX1</accession>
<dbReference type="Gene3D" id="1.10.10.10">
    <property type="entry name" value="Winged helix-like DNA-binding domain superfamily/Winged helix DNA-binding domain"/>
    <property type="match status" value="1"/>
</dbReference>
<dbReference type="PANTHER" id="PTHR43252:SF7">
    <property type="entry name" value="TRANSCRIPTIONAL REGULATOR YQJI"/>
    <property type="match status" value="1"/>
</dbReference>
<dbReference type="RefSeq" id="WP_245702125.1">
    <property type="nucleotide sequence ID" value="NZ_FNBW01000017.1"/>
</dbReference>
<comment type="caution">
    <text evidence="2">The sequence shown here is derived from an EMBL/GenBank/DDBJ whole genome shotgun (WGS) entry which is preliminary data.</text>
</comment>
<reference evidence="2 3" key="1">
    <citation type="submission" date="2016-10" db="EMBL/GenBank/DDBJ databases">
        <authorList>
            <person name="Varghese N."/>
            <person name="Submissions S."/>
        </authorList>
    </citation>
    <scope>NUCLEOTIDE SEQUENCE [LARGE SCALE GENOMIC DNA]</scope>
    <source>
        <strain evidence="2 3">DSM 18839</strain>
    </source>
</reference>
<keyword evidence="3" id="KW-1185">Reference proteome</keyword>
<dbReference type="SUPFAM" id="SSF46785">
    <property type="entry name" value="Winged helix' DNA-binding domain"/>
    <property type="match status" value="1"/>
</dbReference>
<dbReference type="InterPro" id="IPR036388">
    <property type="entry name" value="WH-like_DNA-bd_sf"/>
</dbReference>
<proteinExistence type="predicted"/>
<dbReference type="Pfam" id="PF03551">
    <property type="entry name" value="PadR"/>
    <property type="match status" value="1"/>
</dbReference>
<dbReference type="AlphaFoldDB" id="A0A8G2BMX1"/>
<evidence type="ECO:0000259" key="1">
    <source>
        <dbReference type="Pfam" id="PF03551"/>
    </source>
</evidence>